<evidence type="ECO:0008006" key="7">
    <source>
        <dbReference type="Google" id="ProtNLM"/>
    </source>
</evidence>
<accession>A0AAQ4ERM3</accession>
<dbReference type="GO" id="GO:0008270">
    <property type="term" value="F:zinc ion binding"/>
    <property type="evidence" value="ECO:0007669"/>
    <property type="project" value="UniProtKB-KW"/>
</dbReference>
<feature type="compositionally biased region" description="Polar residues" evidence="4">
    <location>
        <begin position="1"/>
        <end position="18"/>
    </location>
</feature>
<evidence type="ECO:0000256" key="4">
    <source>
        <dbReference type="SAM" id="MobiDB-lite"/>
    </source>
</evidence>
<dbReference type="InterPro" id="IPR013083">
    <property type="entry name" value="Znf_RING/FYVE/PHD"/>
</dbReference>
<gene>
    <name evidence="5" type="ORF">V5799_029221</name>
</gene>
<keyword evidence="2" id="KW-0863">Zinc-finger</keyword>
<comment type="caution">
    <text evidence="5">The sequence shown here is derived from an EMBL/GenBank/DDBJ whole genome shotgun (WGS) entry which is preliminary data.</text>
</comment>
<feature type="region of interest" description="Disordered" evidence="4">
    <location>
        <begin position="1"/>
        <end position="20"/>
    </location>
</feature>
<dbReference type="Proteomes" id="UP001321473">
    <property type="component" value="Unassembled WGS sequence"/>
</dbReference>
<protein>
    <recommendedName>
        <fullName evidence="7">RING-type domain-containing protein</fullName>
    </recommendedName>
</protein>
<evidence type="ECO:0000313" key="6">
    <source>
        <dbReference type="Proteomes" id="UP001321473"/>
    </source>
</evidence>
<dbReference type="Gene3D" id="3.30.40.10">
    <property type="entry name" value="Zinc/RING finger domain, C3HC4 (zinc finger)"/>
    <property type="match status" value="1"/>
</dbReference>
<keyword evidence="3" id="KW-0862">Zinc</keyword>
<dbReference type="EMBL" id="JARKHS020011852">
    <property type="protein sequence ID" value="KAK8777434.1"/>
    <property type="molecule type" value="Genomic_DNA"/>
</dbReference>
<dbReference type="PROSITE" id="PS00518">
    <property type="entry name" value="ZF_RING_1"/>
    <property type="match status" value="1"/>
</dbReference>
<evidence type="ECO:0000313" key="5">
    <source>
        <dbReference type="EMBL" id="KAK8777434.1"/>
    </source>
</evidence>
<evidence type="ECO:0000256" key="1">
    <source>
        <dbReference type="ARBA" id="ARBA00022723"/>
    </source>
</evidence>
<keyword evidence="6" id="KW-1185">Reference proteome</keyword>
<proteinExistence type="predicted"/>
<reference evidence="5 6" key="1">
    <citation type="journal article" date="2023" name="Arcadia Sci">
        <title>De novo assembly of a long-read Amblyomma americanum tick genome.</title>
        <authorList>
            <person name="Chou S."/>
            <person name="Poskanzer K.E."/>
            <person name="Rollins M."/>
            <person name="Thuy-Boun P.S."/>
        </authorList>
    </citation>
    <scope>NUCLEOTIDE SEQUENCE [LARGE SCALE GENOMIC DNA]</scope>
    <source>
        <strain evidence="5">F_SG_1</strain>
        <tissue evidence="5">Salivary glands</tissue>
    </source>
</reference>
<evidence type="ECO:0000256" key="3">
    <source>
        <dbReference type="ARBA" id="ARBA00022833"/>
    </source>
</evidence>
<keyword evidence="1" id="KW-0479">Metal-binding</keyword>
<dbReference type="AlphaFoldDB" id="A0AAQ4ERM3"/>
<sequence>MDEQSETASDTSSTPSSEAEQECSACLAVIPVEEIASIEGCGHFLCRNCIHGAKASASTERIRCVVGQGSDTPCQYYIQEAALQTVVAGD</sequence>
<dbReference type="InterPro" id="IPR017907">
    <property type="entry name" value="Znf_RING_CS"/>
</dbReference>
<organism evidence="5 6">
    <name type="scientific">Amblyomma americanum</name>
    <name type="common">Lone star tick</name>
    <dbReference type="NCBI Taxonomy" id="6943"/>
    <lineage>
        <taxon>Eukaryota</taxon>
        <taxon>Metazoa</taxon>
        <taxon>Ecdysozoa</taxon>
        <taxon>Arthropoda</taxon>
        <taxon>Chelicerata</taxon>
        <taxon>Arachnida</taxon>
        <taxon>Acari</taxon>
        <taxon>Parasitiformes</taxon>
        <taxon>Ixodida</taxon>
        <taxon>Ixodoidea</taxon>
        <taxon>Ixodidae</taxon>
        <taxon>Amblyomminae</taxon>
        <taxon>Amblyomma</taxon>
    </lineage>
</organism>
<name>A0AAQ4ERM3_AMBAM</name>
<dbReference type="SUPFAM" id="SSF57850">
    <property type="entry name" value="RING/U-box"/>
    <property type="match status" value="1"/>
</dbReference>
<evidence type="ECO:0000256" key="2">
    <source>
        <dbReference type="ARBA" id="ARBA00022771"/>
    </source>
</evidence>